<protein>
    <submittedName>
        <fullName evidence="2">Uncharacterized protein</fullName>
    </submittedName>
</protein>
<feature type="transmembrane region" description="Helical" evidence="1">
    <location>
        <begin position="12"/>
        <end position="34"/>
    </location>
</feature>
<dbReference type="OrthoDB" id="3481760at2"/>
<keyword evidence="1" id="KW-0472">Membrane</keyword>
<feature type="transmembrane region" description="Helical" evidence="1">
    <location>
        <begin position="71"/>
        <end position="89"/>
    </location>
</feature>
<evidence type="ECO:0000313" key="2">
    <source>
        <dbReference type="EMBL" id="SDN64787.1"/>
    </source>
</evidence>
<gene>
    <name evidence="2" type="ORF">SAMN05216259_10559</name>
</gene>
<name>A0A1H0D3R5_9ACTN</name>
<keyword evidence="1" id="KW-0812">Transmembrane</keyword>
<keyword evidence="1" id="KW-1133">Transmembrane helix</keyword>
<reference evidence="2 3" key="1">
    <citation type="submission" date="2016-10" db="EMBL/GenBank/DDBJ databases">
        <authorList>
            <person name="de Groot N.N."/>
        </authorList>
    </citation>
    <scope>NUCLEOTIDE SEQUENCE [LARGE SCALE GENOMIC DNA]</scope>
    <source>
        <strain evidence="2 3">CGMCC 4.2022</strain>
    </source>
</reference>
<dbReference type="Proteomes" id="UP000199341">
    <property type="component" value="Unassembled WGS sequence"/>
</dbReference>
<keyword evidence="3" id="KW-1185">Reference proteome</keyword>
<proteinExistence type="predicted"/>
<evidence type="ECO:0000256" key="1">
    <source>
        <dbReference type="SAM" id="Phobius"/>
    </source>
</evidence>
<sequence>MSRRYGGNPAAVIILVAADIASLILILWILFFLLDANRANDLVNAVHHAANWLSGWSRDLFTPDNADWRTVLNYGLPAAVYLVVAHAVAGRVNRA</sequence>
<dbReference type="EMBL" id="FNIE01000005">
    <property type="protein sequence ID" value="SDN64787.1"/>
    <property type="molecule type" value="Genomic_DNA"/>
</dbReference>
<dbReference type="RefSeq" id="WP_093784373.1">
    <property type="nucleotide sequence ID" value="NZ_FNIE01000005.1"/>
</dbReference>
<accession>A0A1H0D3R5</accession>
<organism evidence="2 3">
    <name type="scientific">Actinacidiphila guanduensis</name>
    <dbReference type="NCBI Taxonomy" id="310781"/>
    <lineage>
        <taxon>Bacteria</taxon>
        <taxon>Bacillati</taxon>
        <taxon>Actinomycetota</taxon>
        <taxon>Actinomycetes</taxon>
        <taxon>Kitasatosporales</taxon>
        <taxon>Streptomycetaceae</taxon>
        <taxon>Actinacidiphila</taxon>
    </lineage>
</organism>
<dbReference type="AlphaFoldDB" id="A0A1H0D3R5"/>
<evidence type="ECO:0000313" key="3">
    <source>
        <dbReference type="Proteomes" id="UP000199341"/>
    </source>
</evidence>